<dbReference type="GO" id="GO:0003677">
    <property type="term" value="F:DNA binding"/>
    <property type="evidence" value="ECO:0007669"/>
    <property type="project" value="UniProtKB-KW"/>
</dbReference>
<keyword evidence="3" id="KW-0804">Transcription</keyword>
<evidence type="ECO:0000256" key="1">
    <source>
        <dbReference type="ARBA" id="ARBA00023015"/>
    </source>
</evidence>
<accession>A0A099FAK5</accession>
<dbReference type="Pfam" id="PF07729">
    <property type="entry name" value="FCD"/>
    <property type="match status" value="1"/>
</dbReference>
<dbReference type="Gene3D" id="1.10.10.10">
    <property type="entry name" value="Winged helix-like DNA-binding domain superfamily/Winged helix DNA-binding domain"/>
    <property type="match status" value="1"/>
</dbReference>
<evidence type="ECO:0000256" key="3">
    <source>
        <dbReference type="ARBA" id="ARBA00023163"/>
    </source>
</evidence>
<dbReference type="GO" id="GO:0003700">
    <property type="term" value="F:DNA-binding transcription factor activity"/>
    <property type="evidence" value="ECO:0007669"/>
    <property type="project" value="InterPro"/>
</dbReference>
<organism evidence="5 6">
    <name type="scientific">Paracoccus sphaerophysae</name>
    <dbReference type="NCBI Taxonomy" id="690417"/>
    <lineage>
        <taxon>Bacteria</taxon>
        <taxon>Pseudomonadati</taxon>
        <taxon>Pseudomonadota</taxon>
        <taxon>Alphaproteobacteria</taxon>
        <taxon>Rhodobacterales</taxon>
        <taxon>Paracoccaceae</taxon>
        <taxon>Paracoccus</taxon>
    </lineage>
</organism>
<dbReference type="SMART" id="SM00895">
    <property type="entry name" value="FCD"/>
    <property type="match status" value="1"/>
</dbReference>
<dbReference type="PANTHER" id="PTHR43537">
    <property type="entry name" value="TRANSCRIPTIONAL REGULATOR, GNTR FAMILY"/>
    <property type="match status" value="1"/>
</dbReference>
<dbReference type="Pfam" id="PF00392">
    <property type="entry name" value="GntR"/>
    <property type="match status" value="1"/>
</dbReference>
<comment type="caution">
    <text evidence="5">The sequence shown here is derived from an EMBL/GenBank/DDBJ whole genome shotgun (WGS) entry which is preliminary data.</text>
</comment>
<evidence type="ECO:0000259" key="4">
    <source>
        <dbReference type="PROSITE" id="PS50949"/>
    </source>
</evidence>
<reference evidence="5 6" key="2">
    <citation type="submission" date="2014-10" db="EMBL/GenBank/DDBJ databases">
        <title>Paracoccus sanguinis sp. nov., isolated from clinical specimens of New York State patients.</title>
        <authorList>
            <person name="Mingle L.A."/>
            <person name="Cole J.A."/>
            <person name="Lapierre P."/>
            <person name="Musser K.A."/>
        </authorList>
    </citation>
    <scope>NUCLEOTIDE SEQUENCE [LARGE SCALE GENOMIC DNA]</scope>
    <source>
        <strain evidence="5 6">HAMBI 3106</strain>
    </source>
</reference>
<dbReference type="CDD" id="cd07377">
    <property type="entry name" value="WHTH_GntR"/>
    <property type="match status" value="1"/>
</dbReference>
<dbReference type="OrthoDB" id="5450856at2"/>
<dbReference type="InterPro" id="IPR036388">
    <property type="entry name" value="WH-like_DNA-bd_sf"/>
</dbReference>
<keyword evidence="2" id="KW-0238">DNA-binding</keyword>
<dbReference type="PRINTS" id="PR00035">
    <property type="entry name" value="HTHGNTR"/>
</dbReference>
<dbReference type="SMART" id="SM00345">
    <property type="entry name" value="HTH_GNTR"/>
    <property type="match status" value="1"/>
</dbReference>
<feature type="domain" description="HTH gntR-type" evidence="4">
    <location>
        <begin position="13"/>
        <end position="81"/>
    </location>
</feature>
<reference evidence="5 6" key="1">
    <citation type="submission" date="2014-09" db="EMBL/GenBank/DDBJ databases">
        <authorList>
            <person name="McGinnis J.M."/>
            <person name="Wolfgang W.J."/>
        </authorList>
    </citation>
    <scope>NUCLEOTIDE SEQUENCE [LARGE SCALE GENOMIC DNA]</scope>
    <source>
        <strain evidence="5 6">HAMBI 3106</strain>
    </source>
</reference>
<evidence type="ECO:0000313" key="6">
    <source>
        <dbReference type="Proteomes" id="UP000029917"/>
    </source>
</evidence>
<dbReference type="PROSITE" id="PS50949">
    <property type="entry name" value="HTH_GNTR"/>
    <property type="match status" value="1"/>
</dbReference>
<dbReference type="RefSeq" id="WP_036718759.1">
    <property type="nucleotide sequence ID" value="NZ_JRKS01000019.1"/>
</dbReference>
<dbReference type="SUPFAM" id="SSF46785">
    <property type="entry name" value="Winged helix' DNA-binding domain"/>
    <property type="match status" value="1"/>
</dbReference>
<keyword evidence="6" id="KW-1185">Reference proteome</keyword>
<name>A0A099FAK5_9RHOB</name>
<dbReference type="EMBL" id="JRKS01000019">
    <property type="protein sequence ID" value="KGJ07549.1"/>
    <property type="molecule type" value="Genomic_DNA"/>
</dbReference>
<gene>
    <name evidence="5" type="ORF">IC63_07905</name>
</gene>
<evidence type="ECO:0000256" key="2">
    <source>
        <dbReference type="ARBA" id="ARBA00023125"/>
    </source>
</evidence>
<sequence>MIAVDVFEPIDHESVVQMVVDKIETMIVDGVLKGGARLPSEREMADAFHVSRPKLREALQILESRNLVTVRHGDGTYIAELTGRAMSPAMLALYARHGEAFHDYLEYRREQEAFATRLAAQRATAADKERLAAIRDELRAAWNAQDREAEQEADFRLHSAVVDASHNTTLIHMMASVFDLTRRGIFYNRDLLRSIDGTGRKLLDQHLAIIAAIEAGDAALADNAARDHLDFVEQSIRLGRELQRRERRARMRLNSAE</sequence>
<dbReference type="InterPro" id="IPR011711">
    <property type="entry name" value="GntR_C"/>
</dbReference>
<dbReference type="InterPro" id="IPR008920">
    <property type="entry name" value="TF_FadR/GntR_C"/>
</dbReference>
<dbReference type="Proteomes" id="UP000029917">
    <property type="component" value="Unassembled WGS sequence"/>
</dbReference>
<dbReference type="InterPro" id="IPR036390">
    <property type="entry name" value="WH_DNA-bd_sf"/>
</dbReference>
<dbReference type="SUPFAM" id="SSF48008">
    <property type="entry name" value="GntR ligand-binding domain-like"/>
    <property type="match status" value="1"/>
</dbReference>
<dbReference type="STRING" id="690417.IC63_07905"/>
<dbReference type="AlphaFoldDB" id="A0A099FAK5"/>
<dbReference type="InterPro" id="IPR000524">
    <property type="entry name" value="Tscrpt_reg_HTH_GntR"/>
</dbReference>
<evidence type="ECO:0000313" key="5">
    <source>
        <dbReference type="EMBL" id="KGJ07549.1"/>
    </source>
</evidence>
<protein>
    <submittedName>
        <fullName evidence="5">GntR family transcriptional regulator</fullName>
    </submittedName>
</protein>
<proteinExistence type="predicted"/>
<dbReference type="PANTHER" id="PTHR43537:SF5">
    <property type="entry name" value="UXU OPERON TRANSCRIPTIONAL REGULATOR"/>
    <property type="match status" value="1"/>
</dbReference>
<keyword evidence="1" id="KW-0805">Transcription regulation</keyword>
<dbReference type="Gene3D" id="1.20.120.530">
    <property type="entry name" value="GntR ligand-binding domain-like"/>
    <property type="match status" value="1"/>
</dbReference>